<accession>A0ABQ3CGB0</accession>
<reference evidence="4" key="1">
    <citation type="journal article" date="2019" name="Int. J. Syst. Evol. Microbiol.">
        <title>The Global Catalogue of Microorganisms (GCM) 10K type strain sequencing project: providing services to taxonomists for standard genome sequencing and annotation.</title>
        <authorList>
            <consortium name="The Broad Institute Genomics Platform"/>
            <consortium name="The Broad Institute Genome Sequencing Center for Infectious Disease"/>
            <person name="Wu L."/>
            <person name="Ma J."/>
        </authorList>
    </citation>
    <scope>NUCLEOTIDE SEQUENCE [LARGE SCALE GENOMIC DNA]</scope>
    <source>
        <strain evidence="4">JCM 4733</strain>
    </source>
</reference>
<dbReference type="InterPro" id="IPR011257">
    <property type="entry name" value="DNA_glycosylase"/>
</dbReference>
<proteinExistence type="predicted"/>
<evidence type="ECO:0000256" key="2">
    <source>
        <dbReference type="ARBA" id="ARBA00023204"/>
    </source>
</evidence>
<dbReference type="Gene3D" id="1.10.340.30">
    <property type="entry name" value="Hypothetical protein, domain 2"/>
    <property type="match status" value="1"/>
</dbReference>
<sequence>MSTVLTTDHPAWHAYEDGTRARAVRTASGIWTVSHDRNGLHLVCVDGAEDVKPEFVTTDPAHLPPAAPATLREGLIELGVTQRLANPWLWDAITTAILRQVVRADQARKLYRAWCSAYGTTVEGPHGPLAVAPTPAAVLDLADDQFATVGAKFHRTALLSAAEHYARHHTDWDCLDADALALALTRIPRIGPWTAAAAATDFTGDFSTYPHDDLAVRTWAARIAPAYPWPDKKDKTFGPLWTGWAASNRTALHTLTLSTLTWGSHAPADLEDPCGT</sequence>
<keyword evidence="2" id="KW-0234">DNA repair</keyword>
<dbReference type="PANTHER" id="PTHR43003">
    <property type="entry name" value="DNA-3-METHYLADENINE GLYCOSYLASE"/>
    <property type="match status" value="1"/>
</dbReference>
<dbReference type="SUPFAM" id="SSF48150">
    <property type="entry name" value="DNA-glycosylase"/>
    <property type="match status" value="1"/>
</dbReference>
<dbReference type="Proteomes" id="UP000653644">
    <property type="component" value="Unassembled WGS sequence"/>
</dbReference>
<evidence type="ECO:0000256" key="1">
    <source>
        <dbReference type="ARBA" id="ARBA00022763"/>
    </source>
</evidence>
<evidence type="ECO:0000313" key="3">
    <source>
        <dbReference type="EMBL" id="GHA09337.1"/>
    </source>
</evidence>
<keyword evidence="4" id="KW-1185">Reference proteome</keyword>
<keyword evidence="1" id="KW-0227">DNA damage</keyword>
<protein>
    <recommendedName>
        <fullName evidence="5">DNA-3-methyladenine glycosylase</fullName>
    </recommendedName>
</protein>
<organism evidence="3 4">
    <name type="scientific">Streptomyces canarius</name>
    <dbReference type="NCBI Taxonomy" id="285453"/>
    <lineage>
        <taxon>Bacteria</taxon>
        <taxon>Bacillati</taxon>
        <taxon>Actinomycetota</taxon>
        <taxon>Actinomycetes</taxon>
        <taxon>Kitasatosporales</taxon>
        <taxon>Streptomycetaceae</taxon>
        <taxon>Streptomyces</taxon>
    </lineage>
</organism>
<dbReference type="EMBL" id="BMVN01000003">
    <property type="protein sequence ID" value="GHA09337.1"/>
    <property type="molecule type" value="Genomic_DNA"/>
</dbReference>
<gene>
    <name evidence="3" type="ORF">GCM10010345_12280</name>
</gene>
<dbReference type="RefSeq" id="WP_189883017.1">
    <property type="nucleotide sequence ID" value="NZ_BMVN01000003.1"/>
</dbReference>
<dbReference type="InterPro" id="IPR051912">
    <property type="entry name" value="Alkylbase_DNA_Glycosylase/TA"/>
</dbReference>
<dbReference type="PANTHER" id="PTHR43003:SF13">
    <property type="entry name" value="DNA-3-METHYLADENINE GLYCOSYLASE 2"/>
    <property type="match status" value="1"/>
</dbReference>
<comment type="caution">
    <text evidence="3">The sequence shown here is derived from an EMBL/GenBank/DDBJ whole genome shotgun (WGS) entry which is preliminary data.</text>
</comment>
<name>A0ABQ3CGB0_9ACTN</name>
<evidence type="ECO:0000313" key="4">
    <source>
        <dbReference type="Proteomes" id="UP000653644"/>
    </source>
</evidence>
<evidence type="ECO:0008006" key="5">
    <source>
        <dbReference type="Google" id="ProtNLM"/>
    </source>
</evidence>